<feature type="domain" description="Polysaccharide lyase family 8 C-terminal" evidence="7">
    <location>
        <begin position="723"/>
        <end position="795"/>
    </location>
</feature>
<dbReference type="AlphaFoldDB" id="A0A8H6WG15"/>
<feature type="domain" description="Polysaccharide lyase family 8 central" evidence="6">
    <location>
        <begin position="459"/>
        <end position="708"/>
    </location>
</feature>
<evidence type="ECO:0000259" key="6">
    <source>
        <dbReference type="Pfam" id="PF02278"/>
    </source>
</evidence>
<proteinExistence type="inferred from homology"/>
<dbReference type="InterPro" id="IPR011071">
    <property type="entry name" value="Lyase_8-like_C"/>
</dbReference>
<evidence type="ECO:0000256" key="4">
    <source>
        <dbReference type="SAM" id="MobiDB-lite"/>
    </source>
</evidence>
<evidence type="ECO:0000259" key="8">
    <source>
        <dbReference type="Pfam" id="PF08124"/>
    </source>
</evidence>
<comment type="similarity">
    <text evidence="1">Belongs to the polysaccharide lyase 8 family.</text>
</comment>
<feature type="chain" id="PRO_5034432306" evidence="5">
    <location>
        <begin position="21"/>
        <end position="836"/>
    </location>
</feature>
<dbReference type="PANTHER" id="PTHR38481:SF1">
    <property type="entry name" value="HYALURONATE LYASE"/>
    <property type="match status" value="1"/>
</dbReference>
<dbReference type="InterPro" id="IPR038970">
    <property type="entry name" value="Lyase_8"/>
</dbReference>
<dbReference type="InterPro" id="IPR014718">
    <property type="entry name" value="GH-type_carb-bd"/>
</dbReference>
<dbReference type="Gene3D" id="1.50.10.100">
    <property type="entry name" value="Chondroitin AC/alginate lyase"/>
    <property type="match status" value="1"/>
</dbReference>
<evidence type="ECO:0000256" key="3">
    <source>
        <dbReference type="ARBA" id="ARBA00023239"/>
    </source>
</evidence>
<dbReference type="InterPro" id="IPR004103">
    <property type="entry name" value="Lyase_8_C"/>
</dbReference>
<dbReference type="Pfam" id="PF08124">
    <property type="entry name" value="Lyase_8_N"/>
    <property type="match status" value="1"/>
</dbReference>
<dbReference type="SUPFAM" id="SSF48230">
    <property type="entry name" value="Chondroitin AC/alginate lyase"/>
    <property type="match status" value="1"/>
</dbReference>
<reference evidence="9" key="1">
    <citation type="submission" date="2020-05" db="EMBL/GenBank/DDBJ databases">
        <title>Mycena genomes resolve the evolution of fungal bioluminescence.</title>
        <authorList>
            <person name="Tsai I.J."/>
        </authorList>
    </citation>
    <scope>NUCLEOTIDE SEQUENCE</scope>
    <source>
        <strain evidence="9">110903Hualien_Pintung</strain>
    </source>
</reference>
<dbReference type="InterPro" id="IPR012970">
    <property type="entry name" value="Lyase_8_alpha_N"/>
</dbReference>
<dbReference type="InterPro" id="IPR003159">
    <property type="entry name" value="Lyase_8_central_dom"/>
</dbReference>
<keyword evidence="2 5" id="KW-0732">Signal</keyword>
<dbReference type="InterPro" id="IPR008929">
    <property type="entry name" value="Chondroitin_lyas"/>
</dbReference>
<name>A0A8H6WG15_MYCCL</name>
<dbReference type="GO" id="GO:0030246">
    <property type="term" value="F:carbohydrate binding"/>
    <property type="evidence" value="ECO:0007669"/>
    <property type="project" value="InterPro"/>
</dbReference>
<evidence type="ECO:0000259" key="7">
    <source>
        <dbReference type="Pfam" id="PF02884"/>
    </source>
</evidence>
<dbReference type="Proteomes" id="UP000613580">
    <property type="component" value="Unassembled WGS sequence"/>
</dbReference>
<keyword evidence="10" id="KW-1185">Reference proteome</keyword>
<dbReference type="Pfam" id="PF02278">
    <property type="entry name" value="Lyase_8"/>
    <property type="match status" value="1"/>
</dbReference>
<evidence type="ECO:0000313" key="10">
    <source>
        <dbReference type="Proteomes" id="UP000613580"/>
    </source>
</evidence>
<dbReference type="Gene3D" id="2.70.98.10">
    <property type="match status" value="1"/>
</dbReference>
<dbReference type="SUPFAM" id="SSF49863">
    <property type="entry name" value="Hyaluronate lyase-like, C-terminal domain"/>
    <property type="match status" value="1"/>
</dbReference>
<dbReference type="Gene3D" id="2.60.220.10">
    <property type="entry name" value="Polysaccharide lyase family 8-like, C-terminal"/>
    <property type="match status" value="1"/>
</dbReference>
<dbReference type="SUPFAM" id="SSF74650">
    <property type="entry name" value="Galactose mutarotase-like"/>
    <property type="match status" value="1"/>
</dbReference>
<evidence type="ECO:0000256" key="1">
    <source>
        <dbReference type="ARBA" id="ARBA00006699"/>
    </source>
</evidence>
<feature type="region of interest" description="Disordered" evidence="4">
    <location>
        <begin position="32"/>
        <end position="56"/>
    </location>
</feature>
<dbReference type="GO" id="GO:0005975">
    <property type="term" value="P:carbohydrate metabolic process"/>
    <property type="evidence" value="ECO:0007669"/>
    <property type="project" value="InterPro"/>
</dbReference>
<organism evidence="9 10">
    <name type="scientific">Mycena chlorophos</name>
    <name type="common">Agaric fungus</name>
    <name type="synonym">Agaricus chlorophos</name>
    <dbReference type="NCBI Taxonomy" id="658473"/>
    <lineage>
        <taxon>Eukaryota</taxon>
        <taxon>Fungi</taxon>
        <taxon>Dikarya</taxon>
        <taxon>Basidiomycota</taxon>
        <taxon>Agaricomycotina</taxon>
        <taxon>Agaricomycetes</taxon>
        <taxon>Agaricomycetidae</taxon>
        <taxon>Agaricales</taxon>
        <taxon>Marasmiineae</taxon>
        <taxon>Mycenaceae</taxon>
        <taxon>Mycena</taxon>
    </lineage>
</organism>
<dbReference type="OrthoDB" id="5980780at2759"/>
<sequence length="836" mass="88538">MKAHTLFSQLISLSALFVHGSLIQRSLSSSQASLLPSSPTSSIPTLSSTTSSSSAGTVSASATAAPTSASASATISASASASSPLTTAPFSTTSLDPATATDIATLLERRLSNIVGELLNATEIDSWLTTQEANGQWPDVDYTTGCTAQQANWPAELHLSRLSTLAGAWHGDLPGAEQYSQDADVLNAAKLAMDWWFDNDMTNDACLDQGGKAACPCGTPGLWNINWFPGFIGVPEVVSISCLLLNSTLDDAEIDKCINITARAYNAFYVPIPQVSVITGANLLDIAKIGIDLGLFTTNASLISDAYSRIHAELEIKTPNRADGIRPDGSFGQHTGVLYNGNYGKDYTNDAVDLEVEAGGTMFQANSTSKSAMATLFNGDHWMIYKNILTGVLHWDFSALGRFIAFPTTDVTQATASILLNLTKIEALGQEWESDALVDFATSLSENVTSANAGALVGNKMFFDNDYMVQRGSGYVSTLKMFSTRSVNTECLNLANPFGFHLSTGVLHTYIHGNEYEDIAASQDWSMIAGITTDYQATPLNCAQTSFVGIESFVGGVSNGEVGVAAFRYTNPLTKAFQFQKTYFFMNNDVQFVMISNITSLTNASVISVLDQKRHNGDVVIGGSVVTEQNTSTSGAHAPTLWHDNVGYSFAASPAGAFSLATEVGEKFGNWTLIGTSPSPPTTVDLFSAWIVHEAVNTSLAYAMYPAVDRATFTKKVKQNPPKVVQNDKFISAVMDTSNSMTMTVFWSPSGGSVNYAPGSPAAFTIASNGTAAILLDPTTRNITVADPTQTLSAVEISLSIAVEHLPGCSAGISKTMVITLPTTNGLGGSSVSTSF</sequence>
<evidence type="ECO:0000256" key="5">
    <source>
        <dbReference type="SAM" id="SignalP"/>
    </source>
</evidence>
<dbReference type="InterPro" id="IPR011013">
    <property type="entry name" value="Gal_mutarotase_sf_dom"/>
</dbReference>
<accession>A0A8H6WG15</accession>
<dbReference type="GO" id="GO:0016837">
    <property type="term" value="F:carbon-oxygen lyase activity, acting on polysaccharides"/>
    <property type="evidence" value="ECO:0007669"/>
    <property type="project" value="UniProtKB-ARBA"/>
</dbReference>
<dbReference type="PANTHER" id="PTHR38481">
    <property type="entry name" value="HYALURONATE LYASE"/>
    <property type="match status" value="1"/>
</dbReference>
<comment type="caution">
    <text evidence="9">The sequence shown here is derived from an EMBL/GenBank/DDBJ whole genome shotgun (WGS) entry which is preliminary data.</text>
</comment>
<dbReference type="GO" id="GO:0005576">
    <property type="term" value="C:extracellular region"/>
    <property type="evidence" value="ECO:0007669"/>
    <property type="project" value="InterPro"/>
</dbReference>
<dbReference type="Pfam" id="PF02884">
    <property type="entry name" value="Lyase_8_C"/>
    <property type="match status" value="1"/>
</dbReference>
<protein>
    <submittedName>
        <fullName evidence="9">Polysaccharide lyase family 8 protein</fullName>
    </submittedName>
</protein>
<evidence type="ECO:0000256" key="2">
    <source>
        <dbReference type="ARBA" id="ARBA00022729"/>
    </source>
</evidence>
<dbReference type="EMBL" id="JACAZE010000007">
    <property type="protein sequence ID" value="KAF7311049.1"/>
    <property type="molecule type" value="Genomic_DNA"/>
</dbReference>
<feature type="domain" description="Polysaccharide lyase 8 N-terminal alpha-helical" evidence="8">
    <location>
        <begin position="122"/>
        <end position="371"/>
    </location>
</feature>
<keyword evidence="3 9" id="KW-0456">Lyase</keyword>
<gene>
    <name evidence="9" type="ORF">HMN09_00648400</name>
</gene>
<feature type="signal peptide" evidence="5">
    <location>
        <begin position="1"/>
        <end position="20"/>
    </location>
</feature>
<evidence type="ECO:0000313" key="9">
    <source>
        <dbReference type="EMBL" id="KAF7311049.1"/>
    </source>
</evidence>